<dbReference type="Proteomes" id="UP000032274">
    <property type="component" value="Unassembled WGS sequence"/>
</dbReference>
<evidence type="ECO:0000313" key="3">
    <source>
        <dbReference type="Proteomes" id="UP000032274"/>
    </source>
</evidence>
<protein>
    <submittedName>
        <fullName evidence="2">Uncharacterized protein</fullName>
    </submittedName>
</protein>
<organism evidence="2 3">
    <name type="scientific">Staphylococcus aureus</name>
    <dbReference type="NCBI Taxonomy" id="1280"/>
    <lineage>
        <taxon>Bacteria</taxon>
        <taxon>Bacillati</taxon>
        <taxon>Bacillota</taxon>
        <taxon>Bacilli</taxon>
        <taxon>Bacillales</taxon>
        <taxon>Staphylococcaceae</taxon>
        <taxon>Staphylococcus</taxon>
    </lineage>
</organism>
<evidence type="ECO:0000313" key="2">
    <source>
        <dbReference type="EMBL" id="KIU01660.1"/>
    </source>
</evidence>
<gene>
    <name evidence="2" type="ORF">QU38_00490</name>
</gene>
<dbReference type="AlphaFoldDB" id="A0AA40JQS6"/>
<comment type="caution">
    <text evidence="2">The sequence shown here is derived from an EMBL/GenBank/DDBJ whole genome shotgun (WGS) entry which is preliminary data.</text>
</comment>
<name>A0AA40JQS6_STAAU</name>
<evidence type="ECO:0000256" key="1">
    <source>
        <dbReference type="SAM" id="MobiDB-lite"/>
    </source>
</evidence>
<feature type="non-terminal residue" evidence="2">
    <location>
        <position position="1"/>
    </location>
</feature>
<feature type="region of interest" description="Disordered" evidence="1">
    <location>
        <begin position="78"/>
        <end position="101"/>
    </location>
</feature>
<accession>A0AA40JQS6</accession>
<sequence length="132" mass="13568">RIGDAQIARDAAFGGVGVVALGDLAIEIDKAGIGEDARRGGQFGRGGALAGRELRRERLPIADLRAGRAVERGRHFLAGRGGKAPAPGSEPSDAAPFERDRAAPLGAGAEHLLGQQIVDIAGRRAAACLDEQ</sequence>
<dbReference type="EMBL" id="JXIG01000114">
    <property type="protein sequence ID" value="KIU01660.1"/>
    <property type="molecule type" value="Genomic_DNA"/>
</dbReference>
<proteinExistence type="predicted"/>
<reference evidence="2 3" key="1">
    <citation type="submission" date="2015-01" db="EMBL/GenBank/DDBJ databases">
        <title>Characterization of Swiss Staphylococcus aureus strains involved in food poisoning.</title>
        <authorList>
            <person name="Crovadore J."/>
            <person name="Chablais R."/>
            <person name="Tonacini J."/>
            <person name="Schnyder B."/>
            <person name="Lefort F."/>
        </authorList>
    </citation>
    <scope>NUCLEOTIDE SEQUENCE [LARGE SCALE GENOMIC DNA]</scope>
    <source>
        <strain evidence="2 3">SA-120</strain>
    </source>
</reference>
<feature type="non-terminal residue" evidence="2">
    <location>
        <position position="132"/>
    </location>
</feature>